<feature type="signal peptide" evidence="24">
    <location>
        <begin position="1"/>
        <end position="19"/>
    </location>
</feature>
<keyword evidence="18" id="KW-0624">Polysaccharide degradation</keyword>
<keyword evidence="15" id="KW-0119">Carbohydrate metabolism</keyword>
<feature type="region of interest" description="Disordered" evidence="23">
    <location>
        <begin position="321"/>
        <end position="344"/>
    </location>
</feature>
<dbReference type="PANTHER" id="PTHR16631">
    <property type="entry name" value="GLUCAN 1,3-BETA-GLUCOSIDASE"/>
    <property type="match status" value="1"/>
</dbReference>
<dbReference type="GO" id="GO:0042973">
    <property type="term" value="F:glucan endo-1,3-beta-D-glucosidase activity"/>
    <property type="evidence" value="ECO:0007669"/>
    <property type="project" value="UniProtKB-EC"/>
</dbReference>
<dbReference type="GO" id="GO:0098552">
    <property type="term" value="C:side of membrane"/>
    <property type="evidence" value="ECO:0007669"/>
    <property type="project" value="UniProtKB-KW"/>
</dbReference>
<evidence type="ECO:0000256" key="17">
    <source>
        <dbReference type="ARBA" id="ARBA00023316"/>
    </source>
</evidence>
<feature type="compositionally biased region" description="Low complexity" evidence="23">
    <location>
        <begin position="321"/>
        <end position="338"/>
    </location>
</feature>
<dbReference type="Gene3D" id="3.20.20.80">
    <property type="entry name" value="Glycosidases"/>
    <property type="match status" value="1"/>
</dbReference>
<dbReference type="InterPro" id="IPR018620">
    <property type="entry name" value="Ubiquitin3-bd_protein_But2_C"/>
</dbReference>
<gene>
    <name evidence="26" type="ORF">DDE83_003189</name>
</gene>
<dbReference type="EC" id="3.2.1.39" evidence="5"/>
<keyword evidence="27" id="KW-1185">Reference proteome</keyword>
<protein>
    <recommendedName>
        <fullName evidence="6">Probable glucan endo-1,3-beta-glucosidase eglC</fullName>
        <ecNumber evidence="5">3.2.1.39</ecNumber>
    </recommendedName>
    <alternativeName>
        <fullName evidence="20">Endo-1,3-beta-glucanase eglC</fullName>
    </alternativeName>
    <alternativeName>
        <fullName evidence="21">Laminarinase eglC</fullName>
    </alternativeName>
</protein>
<dbReference type="GO" id="GO:0071555">
    <property type="term" value="P:cell wall organization"/>
    <property type="evidence" value="ECO:0007669"/>
    <property type="project" value="UniProtKB-KW"/>
</dbReference>
<keyword evidence="14" id="KW-0325">Glycoprotein</keyword>
<comment type="caution">
    <text evidence="26">The sequence shown here is derived from an EMBL/GenBank/DDBJ whole genome shotgun (WGS) entry which is preliminary data.</text>
</comment>
<sequence>MRVSSTILATAGLLSSANAALKGFNYGAQFNDNRAKTLVDFEYEFNAAKQLPGTDGWTSARLYTMIQHNTQSNVIEAIQAAINTKTSLLLGMWCSAGQAVVNNELAALKAAIAQYGTAFTDLVVGISVGSEDLYRVTPTGIENNSGAGAQPQELVNYIQQTRDAIRGTPLEGKPIGHVDTWTVYTNASNNAVIEALDFVGMDAYPYFQTTMNNNVGSGSQLFFDALQQTKAASQGKPVWVTETGWPVSGKTLNQGVPGADNARIYWEDVTCQLLADDVNLYYYILQDVQYGNPVPSFGIKPAGDLMSVSPLFDLSCPASKPSRSASSMSSSVVPTGSSLNGPTSQPALTPIPVITFHRPTPTIENPTWTLPQEVSSSSLPSSTGIHLQRLQNLPLPDFSSIQEPFEYPHQLIPMDKADPLKVLENGYTVQLSPTMSTLFVYHVRPEFAGRTCMMAMYMPPASPMPELAPVKVITPGGFSVSRLANQVLGNVTAQHVGSSSLVGAVGILEPARRYNIASFPCEAGQRVGYQVDSIGGLAMNWFQMTYPALGMFMLVN</sequence>
<evidence type="ECO:0000256" key="7">
    <source>
        <dbReference type="ARBA" id="ARBA00022475"/>
    </source>
</evidence>
<evidence type="ECO:0000256" key="8">
    <source>
        <dbReference type="ARBA" id="ARBA00022512"/>
    </source>
</evidence>
<dbReference type="EMBL" id="QGDH01000035">
    <property type="protein sequence ID" value="RAR13458.1"/>
    <property type="molecule type" value="Genomic_DNA"/>
</dbReference>
<evidence type="ECO:0000256" key="4">
    <source>
        <dbReference type="ARBA" id="ARBA00008773"/>
    </source>
</evidence>
<evidence type="ECO:0000256" key="9">
    <source>
        <dbReference type="ARBA" id="ARBA00022525"/>
    </source>
</evidence>
<dbReference type="InterPro" id="IPR000490">
    <property type="entry name" value="Glyco_hydro_17"/>
</dbReference>
<dbReference type="PANTHER" id="PTHR16631:SF13">
    <property type="entry name" value="GLUCAN ENDO-1,3-BETA-GLUCOSIDASE EGLC-RELATED"/>
    <property type="match status" value="1"/>
</dbReference>
<organism evidence="26 27">
    <name type="scientific">Stemphylium lycopersici</name>
    <name type="common">Tomato gray leaf spot disease fungus</name>
    <name type="synonym">Thyrospora lycopersici</name>
    <dbReference type="NCBI Taxonomy" id="183478"/>
    <lineage>
        <taxon>Eukaryota</taxon>
        <taxon>Fungi</taxon>
        <taxon>Dikarya</taxon>
        <taxon>Ascomycota</taxon>
        <taxon>Pezizomycotina</taxon>
        <taxon>Dothideomycetes</taxon>
        <taxon>Pleosporomycetidae</taxon>
        <taxon>Pleosporales</taxon>
        <taxon>Pleosporineae</taxon>
        <taxon>Pleosporaceae</taxon>
        <taxon>Stemphylium</taxon>
    </lineage>
</organism>
<evidence type="ECO:0000259" key="25">
    <source>
        <dbReference type="Pfam" id="PF09792"/>
    </source>
</evidence>
<evidence type="ECO:0000256" key="12">
    <source>
        <dbReference type="ARBA" id="ARBA00022801"/>
    </source>
</evidence>
<keyword evidence="12 26" id="KW-0378">Hydrolase</keyword>
<keyword evidence="16" id="KW-0449">Lipoprotein</keyword>
<keyword evidence="9" id="KW-0964">Secreted</keyword>
<evidence type="ECO:0000313" key="26">
    <source>
        <dbReference type="EMBL" id="RAR13458.1"/>
    </source>
</evidence>
<evidence type="ECO:0000256" key="23">
    <source>
        <dbReference type="SAM" id="MobiDB-lite"/>
    </source>
</evidence>
<accession>A0A364N811</accession>
<name>A0A364N811_STELY</name>
<keyword evidence="11 24" id="KW-0732">Signal</keyword>
<dbReference type="GO" id="GO:0000272">
    <property type="term" value="P:polysaccharide catabolic process"/>
    <property type="evidence" value="ECO:0007669"/>
    <property type="project" value="UniProtKB-KW"/>
</dbReference>
<evidence type="ECO:0000256" key="5">
    <source>
        <dbReference type="ARBA" id="ARBA00012780"/>
    </source>
</evidence>
<evidence type="ECO:0000313" key="27">
    <source>
        <dbReference type="Proteomes" id="UP000249619"/>
    </source>
</evidence>
<dbReference type="GO" id="GO:0005886">
    <property type="term" value="C:plasma membrane"/>
    <property type="evidence" value="ECO:0007669"/>
    <property type="project" value="UniProtKB-SubCell"/>
</dbReference>
<comment type="catalytic activity">
    <reaction evidence="1">
        <text>Hydrolysis of (1-&gt;3)-beta-D-glucosidic linkages in (1-&gt;3)-beta-D-glucans.</text>
        <dbReference type="EC" id="3.2.1.39"/>
    </reaction>
</comment>
<evidence type="ECO:0000256" key="6">
    <source>
        <dbReference type="ARBA" id="ARBA00019762"/>
    </source>
</evidence>
<reference evidence="27" key="1">
    <citation type="submission" date="2018-05" db="EMBL/GenBank/DDBJ databases">
        <title>Draft genome sequence of Stemphylium lycopersici strain CIDEFI 213.</title>
        <authorList>
            <person name="Medina R."/>
            <person name="Franco M.E.E."/>
            <person name="Lucentini C.G."/>
            <person name="Saparrat M.C.N."/>
            <person name="Balatti P.A."/>
        </authorList>
    </citation>
    <scope>NUCLEOTIDE SEQUENCE [LARGE SCALE GENOMIC DNA]</scope>
    <source>
        <strain evidence="27">CIDEFI 213</strain>
    </source>
</reference>
<evidence type="ECO:0000256" key="18">
    <source>
        <dbReference type="ARBA" id="ARBA00023326"/>
    </source>
</evidence>
<dbReference type="Pfam" id="PF09792">
    <property type="entry name" value="But2"/>
    <property type="match status" value="1"/>
</dbReference>
<keyword evidence="17" id="KW-0961">Cell wall biogenesis/degradation</keyword>
<keyword evidence="10" id="KW-0336">GPI-anchor</keyword>
<comment type="subcellular location">
    <subcellularLocation>
        <location evidence="3">Cell membrane</location>
        <topology evidence="3">Lipid-anchor</topology>
        <topology evidence="3">GPI-anchor</topology>
    </subcellularLocation>
    <subcellularLocation>
        <location evidence="2">Secreted</location>
        <location evidence="2">Cell wall</location>
    </subcellularLocation>
</comment>
<evidence type="ECO:0000256" key="1">
    <source>
        <dbReference type="ARBA" id="ARBA00000382"/>
    </source>
</evidence>
<evidence type="ECO:0000256" key="15">
    <source>
        <dbReference type="ARBA" id="ARBA00023277"/>
    </source>
</evidence>
<evidence type="ECO:0000256" key="22">
    <source>
        <dbReference type="RuleBase" id="RU004335"/>
    </source>
</evidence>
<keyword evidence="7" id="KW-1003">Cell membrane</keyword>
<dbReference type="GO" id="GO:0009277">
    <property type="term" value="C:fungal-type cell wall"/>
    <property type="evidence" value="ECO:0007669"/>
    <property type="project" value="TreeGrafter"/>
</dbReference>
<comment type="function">
    <text evidence="19">Glucanases play a role in cell expansion during growth, in cell-cell fusion during mating, and in spore release during sporulation. This enzyme may be involved in beta-glucan degradation and also function biosynthetically as a transglycosylase.</text>
</comment>
<dbReference type="OrthoDB" id="77201at2759"/>
<dbReference type="InterPro" id="IPR050732">
    <property type="entry name" value="Beta-glucan_modifiers"/>
</dbReference>
<evidence type="ECO:0000256" key="16">
    <source>
        <dbReference type="ARBA" id="ARBA00023288"/>
    </source>
</evidence>
<keyword evidence="8" id="KW-0134">Cell wall</keyword>
<dbReference type="Proteomes" id="UP000249619">
    <property type="component" value="Unassembled WGS sequence"/>
</dbReference>
<dbReference type="SUPFAM" id="SSF51445">
    <property type="entry name" value="(Trans)glycosidases"/>
    <property type="match status" value="1"/>
</dbReference>
<evidence type="ECO:0000256" key="19">
    <source>
        <dbReference type="ARBA" id="ARBA00025152"/>
    </source>
</evidence>
<dbReference type="Pfam" id="PF00332">
    <property type="entry name" value="Glyco_hydro_17"/>
    <property type="match status" value="1"/>
</dbReference>
<proteinExistence type="inferred from homology"/>
<evidence type="ECO:0000256" key="21">
    <source>
        <dbReference type="ARBA" id="ARBA00032906"/>
    </source>
</evidence>
<keyword evidence="13" id="KW-0472">Membrane</keyword>
<evidence type="ECO:0000256" key="14">
    <source>
        <dbReference type="ARBA" id="ARBA00023180"/>
    </source>
</evidence>
<dbReference type="GO" id="GO:0005576">
    <property type="term" value="C:extracellular region"/>
    <property type="evidence" value="ECO:0007669"/>
    <property type="project" value="TreeGrafter"/>
</dbReference>
<evidence type="ECO:0000256" key="11">
    <source>
        <dbReference type="ARBA" id="ARBA00022729"/>
    </source>
</evidence>
<feature type="chain" id="PRO_5016793562" description="Probable glucan endo-1,3-beta-glucosidase eglC" evidence="24">
    <location>
        <begin position="20"/>
        <end position="556"/>
    </location>
</feature>
<dbReference type="InterPro" id="IPR017853">
    <property type="entry name" value="GH"/>
</dbReference>
<evidence type="ECO:0000256" key="10">
    <source>
        <dbReference type="ARBA" id="ARBA00022622"/>
    </source>
</evidence>
<dbReference type="GO" id="GO:0009986">
    <property type="term" value="C:cell surface"/>
    <property type="evidence" value="ECO:0007669"/>
    <property type="project" value="TreeGrafter"/>
</dbReference>
<evidence type="ECO:0000256" key="13">
    <source>
        <dbReference type="ARBA" id="ARBA00023136"/>
    </source>
</evidence>
<comment type="similarity">
    <text evidence="4 22">Belongs to the glycosyl hydrolase 17 family.</text>
</comment>
<evidence type="ECO:0000256" key="20">
    <source>
        <dbReference type="ARBA" id="ARBA00032134"/>
    </source>
</evidence>
<evidence type="ECO:0000256" key="24">
    <source>
        <dbReference type="SAM" id="SignalP"/>
    </source>
</evidence>
<evidence type="ECO:0000256" key="2">
    <source>
        <dbReference type="ARBA" id="ARBA00004191"/>
    </source>
</evidence>
<evidence type="ECO:0000256" key="3">
    <source>
        <dbReference type="ARBA" id="ARBA00004609"/>
    </source>
</evidence>
<dbReference type="STRING" id="183478.A0A364N811"/>
<feature type="domain" description="Ubiquitin 3 binding protein But2 C-terminal" evidence="25">
    <location>
        <begin position="406"/>
        <end position="545"/>
    </location>
</feature>
<dbReference type="AlphaFoldDB" id="A0A364N811"/>